<accession>A0AAV2JFW3</accession>
<dbReference type="EMBL" id="OZ035834">
    <property type="protein sequence ID" value="CAL1576616.1"/>
    <property type="molecule type" value="Genomic_DNA"/>
</dbReference>
<name>A0AAV2JFW3_KNICA</name>
<keyword evidence="2" id="KW-1185">Reference proteome</keyword>
<sequence>MDQLPHDLGLVIESDLCWVVPDSFVFFLVKSFGLLWVGGVRCLWTGVVTAHGGFEVMFMGLHKLLGLNEGAWVTIHDFISHLLVS</sequence>
<gene>
    <name evidence="1" type="ORF">KC01_LOCUS8037</name>
</gene>
<dbReference type="Proteomes" id="UP001497482">
    <property type="component" value="Chromosome 12"/>
</dbReference>
<dbReference type="AlphaFoldDB" id="A0AAV2JFW3"/>
<reference evidence="1 2" key="1">
    <citation type="submission" date="2024-04" db="EMBL/GenBank/DDBJ databases">
        <authorList>
            <person name="Waldvogel A.-M."/>
            <person name="Schoenle A."/>
        </authorList>
    </citation>
    <scope>NUCLEOTIDE SEQUENCE [LARGE SCALE GENOMIC DNA]</scope>
</reference>
<protein>
    <submittedName>
        <fullName evidence="1">Uncharacterized protein</fullName>
    </submittedName>
</protein>
<organism evidence="1 2">
    <name type="scientific">Knipowitschia caucasica</name>
    <name type="common">Caucasian dwarf goby</name>
    <name type="synonym">Pomatoschistus caucasicus</name>
    <dbReference type="NCBI Taxonomy" id="637954"/>
    <lineage>
        <taxon>Eukaryota</taxon>
        <taxon>Metazoa</taxon>
        <taxon>Chordata</taxon>
        <taxon>Craniata</taxon>
        <taxon>Vertebrata</taxon>
        <taxon>Euteleostomi</taxon>
        <taxon>Actinopterygii</taxon>
        <taxon>Neopterygii</taxon>
        <taxon>Teleostei</taxon>
        <taxon>Neoteleostei</taxon>
        <taxon>Acanthomorphata</taxon>
        <taxon>Gobiaria</taxon>
        <taxon>Gobiiformes</taxon>
        <taxon>Gobioidei</taxon>
        <taxon>Gobiidae</taxon>
        <taxon>Gobiinae</taxon>
        <taxon>Knipowitschia</taxon>
    </lineage>
</organism>
<proteinExistence type="predicted"/>
<evidence type="ECO:0000313" key="1">
    <source>
        <dbReference type="EMBL" id="CAL1576616.1"/>
    </source>
</evidence>
<evidence type="ECO:0000313" key="2">
    <source>
        <dbReference type="Proteomes" id="UP001497482"/>
    </source>
</evidence>